<evidence type="ECO:0000256" key="2">
    <source>
        <dbReference type="ARBA" id="ARBA00022827"/>
    </source>
</evidence>
<dbReference type="RefSeq" id="WP_378269796.1">
    <property type="nucleotide sequence ID" value="NZ_JBHUKR010000021.1"/>
</dbReference>
<dbReference type="InterPro" id="IPR002346">
    <property type="entry name" value="Mopterin_DH_FAD-bd"/>
</dbReference>
<dbReference type="EMBL" id="JBHUKR010000021">
    <property type="protein sequence ID" value="MFD2421301.1"/>
    <property type="molecule type" value="Genomic_DNA"/>
</dbReference>
<keyword evidence="6" id="KW-1185">Reference proteome</keyword>
<evidence type="ECO:0000256" key="1">
    <source>
        <dbReference type="ARBA" id="ARBA00022630"/>
    </source>
</evidence>
<dbReference type="InterPro" id="IPR016166">
    <property type="entry name" value="FAD-bd_PCMH"/>
</dbReference>
<organism evidence="5 6">
    <name type="scientific">Amycolatopsis pigmentata</name>
    <dbReference type="NCBI Taxonomy" id="450801"/>
    <lineage>
        <taxon>Bacteria</taxon>
        <taxon>Bacillati</taxon>
        <taxon>Actinomycetota</taxon>
        <taxon>Actinomycetes</taxon>
        <taxon>Pseudonocardiales</taxon>
        <taxon>Pseudonocardiaceae</taxon>
        <taxon>Amycolatopsis</taxon>
    </lineage>
</organism>
<sequence length="287" mass="30236">MDFLRPTTLGEALALKAARPDAVPIAGGTDVMVEVNFDHRRPTALLDLTGIAELSRWSAEGSQVRLGAGVPYTRLITELGERLPALAMASRTVGSPQIRNRGTVGGNLGAASPAGDTHPVLLVTGAEVEVASVRGTRRIPAEDFYVGVKRNALTEDELITAVHLPAATGPQQFAKVGTRNAMVIAVCSFAIALEDGRVRAAIGSAAPTPRRAYEAEEFVNAELPWGSSGPLGEGLVRRFGDLVAAAAAPIDDVRGTSAYRRHALAVLARRALGWVWHDHPGSDRSCA</sequence>
<dbReference type="SUPFAM" id="SSF56176">
    <property type="entry name" value="FAD-binding/transporter-associated domain-like"/>
    <property type="match status" value="1"/>
</dbReference>
<accession>A0ABW5G552</accession>
<dbReference type="InterPro" id="IPR005107">
    <property type="entry name" value="CO_DH_flav_C"/>
</dbReference>
<dbReference type="SUPFAM" id="SSF55447">
    <property type="entry name" value="CO dehydrogenase flavoprotein C-terminal domain-like"/>
    <property type="match status" value="1"/>
</dbReference>
<dbReference type="InterPro" id="IPR036683">
    <property type="entry name" value="CO_DH_flav_C_dom_sf"/>
</dbReference>
<dbReference type="Proteomes" id="UP001597417">
    <property type="component" value="Unassembled WGS sequence"/>
</dbReference>
<gene>
    <name evidence="5" type="ORF">ACFSXZ_33725</name>
</gene>
<dbReference type="Pfam" id="PF00941">
    <property type="entry name" value="FAD_binding_5"/>
    <property type="match status" value="1"/>
</dbReference>
<reference evidence="6" key="1">
    <citation type="journal article" date="2019" name="Int. J. Syst. Evol. Microbiol.">
        <title>The Global Catalogue of Microorganisms (GCM) 10K type strain sequencing project: providing services to taxonomists for standard genome sequencing and annotation.</title>
        <authorList>
            <consortium name="The Broad Institute Genomics Platform"/>
            <consortium name="The Broad Institute Genome Sequencing Center for Infectious Disease"/>
            <person name="Wu L."/>
            <person name="Ma J."/>
        </authorList>
    </citation>
    <scope>NUCLEOTIDE SEQUENCE [LARGE SCALE GENOMIC DNA]</scope>
    <source>
        <strain evidence="6">CGMCC 4.7645</strain>
    </source>
</reference>
<comment type="caution">
    <text evidence="5">The sequence shown here is derived from an EMBL/GenBank/DDBJ whole genome shotgun (WGS) entry which is preliminary data.</text>
</comment>
<dbReference type="Gene3D" id="3.30.43.10">
    <property type="entry name" value="Uridine Diphospho-n-acetylenolpyruvylglucosamine Reductase, domain 2"/>
    <property type="match status" value="1"/>
</dbReference>
<dbReference type="InterPro" id="IPR016169">
    <property type="entry name" value="FAD-bd_PCMH_sub2"/>
</dbReference>
<keyword evidence="3" id="KW-0560">Oxidoreductase</keyword>
<evidence type="ECO:0000313" key="6">
    <source>
        <dbReference type="Proteomes" id="UP001597417"/>
    </source>
</evidence>
<keyword evidence="1" id="KW-0285">Flavoprotein</keyword>
<dbReference type="Gene3D" id="3.30.390.50">
    <property type="entry name" value="CO dehydrogenase flavoprotein, C-terminal domain"/>
    <property type="match status" value="1"/>
</dbReference>
<feature type="domain" description="FAD-binding PCMH-type" evidence="4">
    <location>
        <begin position="1"/>
        <end position="169"/>
    </location>
</feature>
<dbReference type="Gene3D" id="3.30.465.10">
    <property type="match status" value="1"/>
</dbReference>
<dbReference type="InterPro" id="IPR051312">
    <property type="entry name" value="Diverse_Substr_Oxidored"/>
</dbReference>
<protein>
    <submittedName>
        <fullName evidence="5">FAD binding domain-containing protein</fullName>
    </submittedName>
</protein>
<dbReference type="InterPro" id="IPR036318">
    <property type="entry name" value="FAD-bd_PCMH-like_sf"/>
</dbReference>
<dbReference type="Pfam" id="PF03450">
    <property type="entry name" value="CO_deh_flav_C"/>
    <property type="match status" value="1"/>
</dbReference>
<evidence type="ECO:0000259" key="4">
    <source>
        <dbReference type="PROSITE" id="PS51387"/>
    </source>
</evidence>
<dbReference type="SMART" id="SM01092">
    <property type="entry name" value="CO_deh_flav_C"/>
    <property type="match status" value="1"/>
</dbReference>
<dbReference type="PANTHER" id="PTHR42659:SF2">
    <property type="entry name" value="XANTHINE DEHYDROGENASE SUBUNIT C-RELATED"/>
    <property type="match status" value="1"/>
</dbReference>
<evidence type="ECO:0000256" key="3">
    <source>
        <dbReference type="ARBA" id="ARBA00023002"/>
    </source>
</evidence>
<dbReference type="PANTHER" id="PTHR42659">
    <property type="entry name" value="XANTHINE DEHYDROGENASE SUBUNIT C-RELATED"/>
    <property type="match status" value="1"/>
</dbReference>
<proteinExistence type="predicted"/>
<dbReference type="PROSITE" id="PS51387">
    <property type="entry name" value="FAD_PCMH"/>
    <property type="match status" value="1"/>
</dbReference>
<keyword evidence="2" id="KW-0274">FAD</keyword>
<evidence type="ECO:0000313" key="5">
    <source>
        <dbReference type="EMBL" id="MFD2421301.1"/>
    </source>
</evidence>
<name>A0ABW5G552_9PSEU</name>
<dbReference type="InterPro" id="IPR016167">
    <property type="entry name" value="FAD-bd_PCMH_sub1"/>
</dbReference>